<keyword evidence="1" id="KW-1133">Transmembrane helix</keyword>
<dbReference type="EMBL" id="JAROKS010000021">
    <property type="protein sequence ID" value="KAK1790932.1"/>
    <property type="molecule type" value="Genomic_DNA"/>
</dbReference>
<organism evidence="2 3">
    <name type="scientific">Electrophorus voltai</name>
    <dbReference type="NCBI Taxonomy" id="2609070"/>
    <lineage>
        <taxon>Eukaryota</taxon>
        <taxon>Metazoa</taxon>
        <taxon>Chordata</taxon>
        <taxon>Craniata</taxon>
        <taxon>Vertebrata</taxon>
        <taxon>Euteleostomi</taxon>
        <taxon>Actinopterygii</taxon>
        <taxon>Neopterygii</taxon>
        <taxon>Teleostei</taxon>
        <taxon>Ostariophysi</taxon>
        <taxon>Gymnotiformes</taxon>
        <taxon>Gymnotoidei</taxon>
        <taxon>Gymnotidae</taxon>
        <taxon>Electrophorus</taxon>
    </lineage>
</organism>
<dbReference type="PANTHER" id="PTHR28453:SF1">
    <property type="entry name" value="PROTEIN SNORC"/>
    <property type="match status" value="1"/>
</dbReference>
<dbReference type="Proteomes" id="UP001239994">
    <property type="component" value="Unassembled WGS sequence"/>
</dbReference>
<keyword evidence="3" id="KW-1185">Reference proteome</keyword>
<accession>A0AAD8Z0X5</accession>
<proteinExistence type="predicted"/>
<comment type="caution">
    <text evidence="2">The sequence shown here is derived from an EMBL/GenBank/DDBJ whole genome shotgun (WGS) entry which is preliminary data.</text>
</comment>
<evidence type="ECO:0000313" key="3">
    <source>
        <dbReference type="Proteomes" id="UP001239994"/>
    </source>
</evidence>
<sequence>SGAGGFDVTTKDPFPEQTHNTFTIDYEDSTESFDEDGVLGPGAITAIVIAVFLGASVLLALIVITLRKFTSS</sequence>
<dbReference type="AlphaFoldDB" id="A0AAD8Z0X5"/>
<dbReference type="Pfam" id="PF15756">
    <property type="entry name" value="DUF4690"/>
    <property type="match status" value="1"/>
</dbReference>
<protein>
    <recommendedName>
        <fullName evidence="4">Secondary ossification center associated regulator of chondrocyte maturation</fullName>
    </recommendedName>
</protein>
<keyword evidence="1" id="KW-0472">Membrane</keyword>
<reference evidence="2" key="1">
    <citation type="submission" date="2023-03" db="EMBL/GenBank/DDBJ databases">
        <title>Electrophorus voltai genome.</title>
        <authorList>
            <person name="Bian C."/>
        </authorList>
    </citation>
    <scope>NUCLEOTIDE SEQUENCE</scope>
    <source>
        <strain evidence="2">CB-2022</strain>
        <tissue evidence="2">Muscle</tissue>
    </source>
</reference>
<name>A0AAD8Z0X5_9TELE</name>
<evidence type="ECO:0000256" key="1">
    <source>
        <dbReference type="SAM" id="Phobius"/>
    </source>
</evidence>
<feature type="transmembrane region" description="Helical" evidence="1">
    <location>
        <begin position="43"/>
        <end position="66"/>
    </location>
</feature>
<dbReference type="GO" id="GO:0051216">
    <property type="term" value="P:cartilage development"/>
    <property type="evidence" value="ECO:0007669"/>
    <property type="project" value="InterPro"/>
</dbReference>
<keyword evidence="1" id="KW-0812">Transmembrane</keyword>
<feature type="non-terminal residue" evidence="2">
    <location>
        <position position="72"/>
    </location>
</feature>
<evidence type="ECO:0008006" key="4">
    <source>
        <dbReference type="Google" id="ProtNLM"/>
    </source>
</evidence>
<dbReference type="PANTHER" id="PTHR28453">
    <property type="entry name" value="PROTEIN SNORC"/>
    <property type="match status" value="1"/>
</dbReference>
<dbReference type="InterPro" id="IPR031500">
    <property type="entry name" value="SNORC"/>
</dbReference>
<gene>
    <name evidence="2" type="ORF">P4O66_014770</name>
</gene>
<evidence type="ECO:0000313" key="2">
    <source>
        <dbReference type="EMBL" id="KAK1790932.1"/>
    </source>
</evidence>